<organism evidence="2 3">
    <name type="scientific">Segniliparus rotundus (strain ATCC BAA-972 / CDC 1076 / CIP 108378 / DSM 44985 / JCM 13578)</name>
    <dbReference type="NCBI Taxonomy" id="640132"/>
    <lineage>
        <taxon>Bacteria</taxon>
        <taxon>Bacillati</taxon>
        <taxon>Actinomycetota</taxon>
        <taxon>Actinomycetes</taxon>
        <taxon>Mycobacteriales</taxon>
        <taxon>Segniliparaceae</taxon>
        <taxon>Segniliparus</taxon>
    </lineage>
</organism>
<protein>
    <recommendedName>
        <fullName evidence="1">N(4)-bis(aminopropyl)spermidine synthase C-terminal domain-containing protein</fullName>
    </recommendedName>
</protein>
<dbReference type="EMBL" id="CP001958">
    <property type="protein sequence ID" value="ADG96656.1"/>
    <property type="molecule type" value="Genomic_DNA"/>
</dbReference>
<dbReference type="Gene3D" id="3.40.50.150">
    <property type="entry name" value="Vaccinia Virus protein VP39"/>
    <property type="match status" value="1"/>
</dbReference>
<dbReference type="RefSeq" id="WP_013137112.1">
    <property type="nucleotide sequence ID" value="NC_014168.1"/>
</dbReference>
<feature type="domain" description="N(4)-bis(aminopropyl)spermidine synthase C-terminal" evidence="1">
    <location>
        <begin position="92"/>
        <end position="281"/>
    </location>
</feature>
<dbReference type="KEGG" id="srt:Srot_0167"/>
<dbReference type="InterPro" id="IPR002723">
    <property type="entry name" value="BpsA_C"/>
</dbReference>
<dbReference type="HOGENOM" id="CLU_524440_0_0_11"/>
<evidence type="ECO:0000313" key="2">
    <source>
        <dbReference type="EMBL" id="ADG96656.1"/>
    </source>
</evidence>
<name>D6ZAB4_SEGRD</name>
<dbReference type="STRING" id="640132.Srot_0167"/>
<evidence type="ECO:0000313" key="3">
    <source>
        <dbReference type="Proteomes" id="UP000002247"/>
    </source>
</evidence>
<dbReference type="AlphaFoldDB" id="D6ZAB4"/>
<reference evidence="2 3" key="1">
    <citation type="journal article" date="2010" name="Stand. Genomic Sci.">
        <title>Complete genome sequence of Segniliparus rotundus type strain (CDC 1076).</title>
        <authorList>
            <person name="Sikorski J."/>
            <person name="Lapidus A."/>
            <person name="Copeland A."/>
            <person name="Misra M."/>
            <person name="Glavina Del Rio T."/>
            <person name="Nolan M."/>
            <person name="Lucas S."/>
            <person name="Chen F."/>
            <person name="Tice H."/>
            <person name="Cheng J.F."/>
            <person name="Jando M."/>
            <person name="Schneider S."/>
            <person name="Bruce D."/>
            <person name="Goodwin L."/>
            <person name="Pitluck S."/>
            <person name="Liolios K."/>
            <person name="Mikhailova N."/>
            <person name="Pati A."/>
            <person name="Ivanova N."/>
            <person name="Mavromatis K."/>
            <person name="Chen A."/>
            <person name="Palaniappan K."/>
            <person name="Chertkov O."/>
            <person name="Land M."/>
            <person name="Hauser L."/>
            <person name="Chang Y.J."/>
            <person name="Jeffries C.D."/>
            <person name="Brettin T."/>
            <person name="Detter J.C."/>
            <person name="Han C."/>
            <person name="Rohde M."/>
            <person name="Goker M."/>
            <person name="Bristow J."/>
            <person name="Eisen J.A."/>
            <person name="Markowitz V."/>
            <person name="Hugenholtz P."/>
            <person name="Kyrpides N.C."/>
            <person name="Klenk H.P."/>
        </authorList>
    </citation>
    <scope>NUCLEOTIDE SEQUENCE [LARGE SCALE GENOMIC DNA]</scope>
    <source>
        <strain evidence="3">ATCC BAA-972 / CDC 1076 / CIP 108378 / DSM 44985 / JCM 13578</strain>
    </source>
</reference>
<gene>
    <name evidence="2" type="ordered locus">Srot_0167</name>
</gene>
<sequence length="511" mass="54366">MALADIALLLARQTACNRQHLAVLARLLAGGASLQELIDAAALSRRGVEAFLRVAGEDVVADADGRQGLRPQAREGYEALLASASRPELRPELLEELRAARARAPKPNRNLDHVAATAETVLRRASWIARRFETNGLRVLFVGDHDLTSLAVAKLCPSADIAVVDIDEALVEFLAAELSSSGAKFRVRHADLRQRFPADLEAWADLFVADPPYTPDGVALFCARGAQGLRCLAQGRGLVAYGYGEAQPALGLAVQKAIVGLDCLVEELIPDFNRYQGAQAIGSASDLHLLRFAPSAAKKVDRIASGGAPAAIYTHGRQSVESSAAAGALDLRKHEPSALFRALLWEQGDQLALLVDNNHPDVRSADAQARLREDFAEKWNLRLRKSAPDSVSAIIEADAVGGAGPRGLVLARPHGKVKNVLREALVRSAGGRTKNQARELVGSILASLGPWGEGVGECVVGDAPRAMLRTVLHAMENAVSHAMENAVLHAMGDAVSHAMEDAARGARQEGT</sequence>
<dbReference type="Proteomes" id="UP000002247">
    <property type="component" value="Chromosome"/>
</dbReference>
<dbReference type="SUPFAM" id="SSF53335">
    <property type="entry name" value="S-adenosyl-L-methionine-dependent methyltransferases"/>
    <property type="match status" value="1"/>
</dbReference>
<evidence type="ECO:0000259" key="1">
    <source>
        <dbReference type="Pfam" id="PF01861"/>
    </source>
</evidence>
<proteinExistence type="predicted"/>
<keyword evidence="3" id="KW-1185">Reference proteome</keyword>
<dbReference type="OrthoDB" id="7593728at2"/>
<dbReference type="Pfam" id="PF01861">
    <property type="entry name" value="BpsA_C"/>
    <property type="match status" value="1"/>
</dbReference>
<accession>D6ZAB4</accession>
<dbReference type="InterPro" id="IPR029063">
    <property type="entry name" value="SAM-dependent_MTases_sf"/>
</dbReference>
<dbReference type="eggNOG" id="COG1568">
    <property type="taxonomic scope" value="Bacteria"/>
</dbReference>